<evidence type="ECO:0000259" key="8">
    <source>
        <dbReference type="Pfam" id="PF08544"/>
    </source>
</evidence>
<feature type="binding site" evidence="6">
    <location>
        <begin position="93"/>
        <end position="103"/>
    </location>
    <ligand>
        <name>ATP</name>
        <dbReference type="ChEBI" id="CHEBI:30616"/>
    </ligand>
</feature>
<keyword evidence="4 6" id="KW-0418">Kinase</keyword>
<feature type="active site" evidence="6">
    <location>
        <position position="9"/>
    </location>
</feature>
<comment type="catalytic activity">
    <reaction evidence="6">
        <text>4-CDP-2-C-methyl-D-erythritol + ATP = 4-CDP-2-C-methyl-D-erythritol 2-phosphate + ADP + H(+)</text>
        <dbReference type="Rhea" id="RHEA:18437"/>
        <dbReference type="ChEBI" id="CHEBI:15378"/>
        <dbReference type="ChEBI" id="CHEBI:30616"/>
        <dbReference type="ChEBI" id="CHEBI:57823"/>
        <dbReference type="ChEBI" id="CHEBI:57919"/>
        <dbReference type="ChEBI" id="CHEBI:456216"/>
        <dbReference type="EC" id="2.7.1.148"/>
    </reaction>
</comment>
<feature type="domain" description="GHMP kinase C-terminal" evidence="8">
    <location>
        <begin position="198"/>
        <end position="269"/>
    </location>
</feature>
<dbReference type="InterPro" id="IPR036554">
    <property type="entry name" value="GHMP_kinase_C_sf"/>
</dbReference>
<dbReference type="SUPFAM" id="SSF54211">
    <property type="entry name" value="Ribosomal protein S5 domain 2-like"/>
    <property type="match status" value="1"/>
</dbReference>
<dbReference type="GeneID" id="93670487"/>
<dbReference type="FunFam" id="3.30.70.890:FF:000006">
    <property type="entry name" value="4-diphosphocytidyl-2-C-methyl-D-erythritol kinase"/>
    <property type="match status" value="1"/>
</dbReference>
<dbReference type="Gene3D" id="3.30.70.890">
    <property type="entry name" value="GHMP kinase, C-terminal domain"/>
    <property type="match status" value="1"/>
</dbReference>
<dbReference type="HAMAP" id="MF_00061">
    <property type="entry name" value="IspE"/>
    <property type="match status" value="1"/>
</dbReference>
<evidence type="ECO:0000256" key="4">
    <source>
        <dbReference type="ARBA" id="ARBA00022777"/>
    </source>
</evidence>
<dbReference type="Pfam" id="PF08544">
    <property type="entry name" value="GHMP_kinases_C"/>
    <property type="match status" value="1"/>
</dbReference>
<dbReference type="FunFam" id="3.30.230.10:FF:000029">
    <property type="entry name" value="4-diphosphocytidyl-2-C-methyl-D-erythritol kinase"/>
    <property type="match status" value="1"/>
</dbReference>
<gene>
    <name evidence="9" type="ORF">EQ811_11535</name>
</gene>
<name>A0A0U1E9H5_STACP</name>
<comment type="function">
    <text evidence="6">Catalyzes the phosphorylation of the position 2 hydroxy group of 4-diphosphocytidyl-2C-methyl-D-erythritol.</text>
</comment>
<dbReference type="SUPFAM" id="SSF55060">
    <property type="entry name" value="GHMP Kinase, C-terminal domain"/>
    <property type="match status" value="1"/>
</dbReference>
<feature type="active site" evidence="6">
    <location>
        <position position="135"/>
    </location>
</feature>
<dbReference type="GO" id="GO:0050515">
    <property type="term" value="F:4-(cytidine 5'-diphospho)-2-C-methyl-D-erythritol kinase activity"/>
    <property type="evidence" value="ECO:0007669"/>
    <property type="project" value="UniProtKB-UniRule"/>
</dbReference>
<dbReference type="eggNOG" id="COG1947">
    <property type="taxonomic scope" value="Bacteria"/>
</dbReference>
<dbReference type="RefSeq" id="WP_002436768.1">
    <property type="nucleotide sequence ID" value="NZ_AP031467.1"/>
</dbReference>
<dbReference type="InterPro" id="IPR006204">
    <property type="entry name" value="GHMP_kinase_N_dom"/>
</dbReference>
<evidence type="ECO:0000259" key="7">
    <source>
        <dbReference type="Pfam" id="PF00288"/>
    </source>
</evidence>
<dbReference type="Proteomes" id="UP000291949">
    <property type="component" value="Unassembled WGS sequence"/>
</dbReference>
<dbReference type="PANTHER" id="PTHR43527:SF2">
    <property type="entry name" value="4-DIPHOSPHOCYTIDYL-2-C-METHYL-D-ERYTHRITOL KINASE, CHLOROPLASTIC"/>
    <property type="match status" value="1"/>
</dbReference>
<evidence type="ECO:0000256" key="1">
    <source>
        <dbReference type="ARBA" id="ARBA00009684"/>
    </source>
</evidence>
<evidence type="ECO:0000256" key="2">
    <source>
        <dbReference type="ARBA" id="ARBA00022679"/>
    </source>
</evidence>
<sequence length="282" mass="31235">MIYETAPAKINFTLDTLFKRDDGYHEIEMIMTTIDLNDRLSFQKRKDKKIVVDIEHNYVPNDHKNLAYRAAQLMVDTYNIKEGVTITIDKDIPVSAGLAGGSADAAATMRGMNRLFELGKSLDELSALGIQIGTDIPFCIYNKTAVCTGRGECVTFLDKPPSAWVVLAKPDLGISSPDVFKALNLNEKHVVNNDMCKQALKTNNYYQLCESLSNRLEPISISMHPEIKKLKDNMLQCGADGALMSGSGPTVYGLAQKERQAKNIYNSVNGCCNEVYLVRLLG</sequence>
<evidence type="ECO:0000313" key="10">
    <source>
        <dbReference type="Proteomes" id="UP000291949"/>
    </source>
</evidence>
<keyword evidence="5 6" id="KW-0067">ATP-binding</keyword>
<keyword evidence="3 6" id="KW-0547">Nucleotide-binding</keyword>
<dbReference type="PIRSF" id="PIRSF010376">
    <property type="entry name" value="IspE"/>
    <property type="match status" value="1"/>
</dbReference>
<accession>A0A0U1E9H5</accession>
<keyword evidence="2 6" id="KW-0808">Transferase</keyword>
<dbReference type="GO" id="GO:0016114">
    <property type="term" value="P:terpenoid biosynthetic process"/>
    <property type="evidence" value="ECO:0007669"/>
    <property type="project" value="UniProtKB-UniRule"/>
</dbReference>
<dbReference type="GO" id="GO:0005524">
    <property type="term" value="F:ATP binding"/>
    <property type="evidence" value="ECO:0007669"/>
    <property type="project" value="UniProtKB-UniRule"/>
</dbReference>
<evidence type="ECO:0000256" key="3">
    <source>
        <dbReference type="ARBA" id="ARBA00022741"/>
    </source>
</evidence>
<dbReference type="InterPro" id="IPR014721">
    <property type="entry name" value="Ribsml_uS5_D2-typ_fold_subgr"/>
</dbReference>
<comment type="caution">
    <text evidence="9">The sequence shown here is derived from an EMBL/GenBank/DDBJ whole genome shotgun (WGS) entry which is preliminary data.</text>
</comment>
<proteinExistence type="inferred from homology"/>
<dbReference type="Gene3D" id="3.30.230.10">
    <property type="match status" value="1"/>
</dbReference>
<dbReference type="AlphaFoldDB" id="A0A0U1E9H5"/>
<organism evidence="9 10">
    <name type="scientific">Staphylococcus capitis</name>
    <dbReference type="NCBI Taxonomy" id="29388"/>
    <lineage>
        <taxon>Bacteria</taxon>
        <taxon>Bacillati</taxon>
        <taxon>Bacillota</taxon>
        <taxon>Bacilli</taxon>
        <taxon>Bacillales</taxon>
        <taxon>Staphylococcaceae</taxon>
        <taxon>Staphylococcus</taxon>
    </lineage>
</organism>
<evidence type="ECO:0000313" key="9">
    <source>
        <dbReference type="EMBL" id="TBW75407.1"/>
    </source>
</evidence>
<dbReference type="EC" id="2.7.1.148" evidence="6"/>
<comment type="similarity">
    <text evidence="1 6">Belongs to the GHMP kinase family. IspE subfamily.</text>
</comment>
<reference evidence="9 10" key="1">
    <citation type="journal article" date="2019" name="Sci. Transl. Med.">
        <title>Quorum sensing between bacterial species on the skin protects against epidermal injury in atopic dermatitis.</title>
        <authorList>
            <person name="Williams M.R."/>
        </authorList>
    </citation>
    <scope>NUCLEOTIDE SEQUENCE [LARGE SCALE GENOMIC DNA]</scope>
    <source>
        <strain evidence="9 10">H8</strain>
    </source>
</reference>
<dbReference type="PANTHER" id="PTHR43527">
    <property type="entry name" value="4-DIPHOSPHOCYTIDYL-2-C-METHYL-D-ERYTHRITOL KINASE, CHLOROPLASTIC"/>
    <property type="match status" value="1"/>
</dbReference>
<evidence type="ECO:0000256" key="5">
    <source>
        <dbReference type="ARBA" id="ARBA00022840"/>
    </source>
</evidence>
<dbReference type="EMBL" id="SCHC01000006">
    <property type="protein sequence ID" value="TBW75407.1"/>
    <property type="molecule type" value="Genomic_DNA"/>
</dbReference>
<dbReference type="InterPro" id="IPR013750">
    <property type="entry name" value="GHMP_kinase_C_dom"/>
</dbReference>
<protein>
    <recommendedName>
        <fullName evidence="6">Putative 4-diphosphocytidyl-2-C-methyl-D-erythritol kinase</fullName>
        <shortName evidence="6">CMK</shortName>
        <ecNumber evidence="6">2.7.1.148</ecNumber>
    </recommendedName>
    <alternativeName>
        <fullName evidence="6">4-(cytidine-5'-diphospho)-2-C-methyl-D-erythritol kinase</fullName>
    </alternativeName>
</protein>
<feature type="domain" description="GHMP kinase N-terminal" evidence="7">
    <location>
        <begin position="65"/>
        <end position="142"/>
    </location>
</feature>
<dbReference type="InterPro" id="IPR004424">
    <property type="entry name" value="IspE"/>
</dbReference>
<evidence type="ECO:0000256" key="6">
    <source>
        <dbReference type="HAMAP-Rule" id="MF_00061"/>
    </source>
</evidence>
<dbReference type="InterPro" id="IPR020568">
    <property type="entry name" value="Ribosomal_Su5_D2-typ_SF"/>
</dbReference>
<dbReference type="Pfam" id="PF00288">
    <property type="entry name" value="GHMP_kinases_N"/>
    <property type="match status" value="1"/>
</dbReference>
<dbReference type="NCBIfam" id="TIGR00154">
    <property type="entry name" value="ispE"/>
    <property type="match status" value="1"/>
</dbReference>